<evidence type="ECO:0000259" key="3">
    <source>
        <dbReference type="Pfam" id="PF10033"/>
    </source>
</evidence>
<reference evidence="5" key="1">
    <citation type="journal article" date="2013" name="Science">
        <title>The Amborella genome and the evolution of flowering plants.</title>
        <authorList>
            <consortium name="Amborella Genome Project"/>
        </authorList>
    </citation>
    <scope>NUCLEOTIDE SEQUENCE [LARGE SCALE GENOMIC DNA]</scope>
</reference>
<evidence type="ECO:0000313" key="4">
    <source>
        <dbReference type="EMBL" id="ERN08200.1"/>
    </source>
</evidence>
<dbReference type="HOGENOM" id="CLU_030687_1_0_1"/>
<feature type="domain" description="Autophagy-related protein 13 N-terminal" evidence="3">
    <location>
        <begin position="18"/>
        <end position="274"/>
    </location>
</feature>
<dbReference type="Proteomes" id="UP000017836">
    <property type="component" value="Unassembled WGS sequence"/>
</dbReference>
<keyword evidence="1" id="KW-0072">Autophagy</keyword>
<feature type="compositionally biased region" description="Low complexity" evidence="2">
    <location>
        <begin position="428"/>
        <end position="442"/>
    </location>
</feature>
<gene>
    <name evidence="4" type="ORF">AMTR_s00018p00189720</name>
</gene>
<dbReference type="OMA" id="PLYHAPY"/>
<dbReference type="AlphaFoldDB" id="W1PM44"/>
<dbReference type="Gramene" id="ERN08200">
    <property type="protein sequence ID" value="ERN08200"/>
    <property type="gene ID" value="AMTR_s00018p00189720"/>
</dbReference>
<dbReference type="GO" id="GO:0000423">
    <property type="term" value="P:mitophagy"/>
    <property type="evidence" value="ECO:0000318"/>
    <property type="project" value="GO_Central"/>
</dbReference>
<dbReference type="InterPro" id="IPR036570">
    <property type="entry name" value="HORMA_dom_sf"/>
</dbReference>
<dbReference type="InterPro" id="IPR040182">
    <property type="entry name" value="ATG13"/>
</dbReference>
<evidence type="ECO:0000256" key="1">
    <source>
        <dbReference type="ARBA" id="ARBA00023006"/>
    </source>
</evidence>
<evidence type="ECO:0000313" key="5">
    <source>
        <dbReference type="Proteomes" id="UP000017836"/>
    </source>
</evidence>
<dbReference type="GO" id="GO:0000407">
    <property type="term" value="C:phagophore assembly site"/>
    <property type="evidence" value="ECO:0000318"/>
    <property type="project" value="GO_Central"/>
</dbReference>
<feature type="compositionally biased region" description="Low complexity" evidence="2">
    <location>
        <begin position="466"/>
        <end position="476"/>
    </location>
</feature>
<dbReference type="PANTHER" id="PTHR13430">
    <property type="match status" value="1"/>
</dbReference>
<dbReference type="STRING" id="13333.W1PM44"/>
<feature type="compositionally biased region" description="Polar residues" evidence="2">
    <location>
        <begin position="503"/>
        <end position="518"/>
    </location>
</feature>
<dbReference type="GO" id="GO:1990316">
    <property type="term" value="C:Atg1/ULK1 kinase complex"/>
    <property type="evidence" value="ECO:0000318"/>
    <property type="project" value="GO_Central"/>
</dbReference>
<dbReference type="GO" id="GO:0034727">
    <property type="term" value="P:piecemeal microautophagy of the nucleus"/>
    <property type="evidence" value="ECO:0000318"/>
    <property type="project" value="GO_Central"/>
</dbReference>
<keyword evidence="5" id="KW-1185">Reference proteome</keyword>
<dbReference type="PANTHER" id="PTHR13430:SF4">
    <property type="entry name" value="AUTOPHAGY-RELATED PROTEIN 13"/>
    <property type="match status" value="1"/>
</dbReference>
<dbReference type="GO" id="GO:0005776">
    <property type="term" value="C:autophagosome"/>
    <property type="evidence" value="ECO:0000318"/>
    <property type="project" value="GO_Central"/>
</dbReference>
<dbReference type="eggNOG" id="KOG4573">
    <property type="taxonomic scope" value="Eukaryota"/>
</dbReference>
<feature type="region of interest" description="Disordered" evidence="2">
    <location>
        <begin position="377"/>
        <end position="521"/>
    </location>
</feature>
<dbReference type="InterPro" id="IPR018731">
    <property type="entry name" value="Atg13_N"/>
</dbReference>
<dbReference type="GO" id="GO:0005829">
    <property type="term" value="C:cytosol"/>
    <property type="evidence" value="ECO:0000318"/>
    <property type="project" value="GO_Central"/>
</dbReference>
<feature type="compositionally biased region" description="Basic and acidic residues" evidence="2">
    <location>
        <begin position="485"/>
        <end position="497"/>
    </location>
</feature>
<dbReference type="Gene3D" id="3.30.900.10">
    <property type="entry name" value="HORMA domain"/>
    <property type="match status" value="1"/>
</dbReference>
<accession>W1PM44</accession>
<dbReference type="GO" id="GO:0034497">
    <property type="term" value="P:protein localization to phagophore assembly site"/>
    <property type="evidence" value="ECO:0000318"/>
    <property type="project" value="GO_Central"/>
</dbReference>
<dbReference type="EMBL" id="KI393569">
    <property type="protein sequence ID" value="ERN08200.1"/>
    <property type="molecule type" value="Genomic_DNA"/>
</dbReference>
<evidence type="ECO:0000256" key="2">
    <source>
        <dbReference type="SAM" id="MobiDB-lite"/>
    </source>
</evidence>
<sequence length="650" mass="71908">MASPSSSHFESARTEQIISEFFLKGLHVILESRVPFLCSETHRTEQGGLSSSSVSRVRKKDKWFMLAIGECSAASEILNVWHKNAMDPLVIDVVLVQEDSSKAQGSDKEIGSPMKLHSFSDTFTSAQSTSYWNVGEEHFNSSSKETSVKVLERWVMQYESLKSSTRDHLSSKGRGSLGFGETVSHSSDDPTASTRMYKRLILLLRSLYVTSRLLPAYKLFRKLNSSNQSYNFGISYRVSSFVEPFSRMEEREMTNFRFTPVDTAFGRLSLSVSYCTVLPHLNIEDSTSLLPPIIVDYVGSPAADPLKRFPCGSLPKSVDKGYQATSFPSQGIRSSYSSPFQRPHSWSSGLSRCGPPTYSPSPPLYPNYSIPYSTLSDSHASTSNVHGHRVPPCGHHNHDQSAPISYRPSSQKKGTSSEELWLTPPFSPSSSPSPTNSPSCNPLLNRPRFGSSPVSIPLGRNPGCVSPNNSDPNKLLLPPPSPKSKRPDYSNRDDSSRGHATHVSGSQESPSPSRGNSFRKNDALKSGETYIGSTSLQTNLGQKVFRDSREDSGRFSGLISSSSSPRFGFSRSSSRLSLQDDLDDYEFTCPFAVDDVDTIDSHTRLLAYIIKVPCARRAEMQHYMDTDMSVVHVSKVLTFKCVSKVFRTLP</sequence>
<name>W1PM44_AMBTC</name>
<dbReference type="Pfam" id="PF10033">
    <property type="entry name" value="ATG13"/>
    <property type="match status" value="1"/>
</dbReference>
<feature type="compositionally biased region" description="Polar residues" evidence="2">
    <location>
        <begin position="400"/>
        <end position="418"/>
    </location>
</feature>
<protein>
    <recommendedName>
        <fullName evidence="3">Autophagy-related protein 13 N-terminal domain-containing protein</fullName>
    </recommendedName>
</protein>
<organism evidence="4 5">
    <name type="scientific">Amborella trichopoda</name>
    <dbReference type="NCBI Taxonomy" id="13333"/>
    <lineage>
        <taxon>Eukaryota</taxon>
        <taxon>Viridiplantae</taxon>
        <taxon>Streptophyta</taxon>
        <taxon>Embryophyta</taxon>
        <taxon>Tracheophyta</taxon>
        <taxon>Spermatophyta</taxon>
        <taxon>Magnoliopsida</taxon>
        <taxon>Amborellales</taxon>
        <taxon>Amborellaceae</taxon>
        <taxon>Amborella</taxon>
    </lineage>
</organism>
<dbReference type="GO" id="GO:0019887">
    <property type="term" value="F:protein kinase regulator activity"/>
    <property type="evidence" value="ECO:0000318"/>
    <property type="project" value="GO_Central"/>
</dbReference>
<proteinExistence type="predicted"/>